<dbReference type="NCBIfam" id="TIGR02495">
    <property type="entry name" value="NrdG2"/>
    <property type="match status" value="1"/>
</dbReference>
<evidence type="ECO:0000313" key="8">
    <source>
        <dbReference type="Proteomes" id="UP000647339"/>
    </source>
</evidence>
<protein>
    <recommendedName>
        <fullName evidence="6">Radical SAM core domain-containing protein</fullName>
    </recommendedName>
</protein>
<dbReference type="PANTHER" id="PTHR11228:SF27">
    <property type="entry name" value="GLYCYL-RADICAL ENZYME ACTIVATING ENZYME MJ1227-RELATED"/>
    <property type="match status" value="1"/>
</dbReference>
<dbReference type="PROSITE" id="PS51918">
    <property type="entry name" value="RADICAL_SAM"/>
    <property type="match status" value="1"/>
</dbReference>
<evidence type="ECO:0000256" key="5">
    <source>
        <dbReference type="ARBA" id="ARBA00023014"/>
    </source>
</evidence>
<comment type="cofactor">
    <cofactor evidence="1">
        <name>[4Fe-4S] cluster</name>
        <dbReference type="ChEBI" id="CHEBI:49883"/>
    </cofactor>
</comment>
<dbReference type="EMBL" id="BMIU01000035">
    <property type="protein sequence ID" value="GGF50590.1"/>
    <property type="molecule type" value="Genomic_DNA"/>
</dbReference>
<dbReference type="PANTHER" id="PTHR11228">
    <property type="entry name" value="RADICAL SAM DOMAIN PROTEIN"/>
    <property type="match status" value="1"/>
</dbReference>
<dbReference type="InterPro" id="IPR007197">
    <property type="entry name" value="rSAM"/>
</dbReference>
<evidence type="ECO:0000259" key="6">
    <source>
        <dbReference type="PROSITE" id="PS51918"/>
    </source>
</evidence>
<keyword evidence="4" id="KW-0408">Iron</keyword>
<dbReference type="Proteomes" id="UP000647339">
    <property type="component" value="Unassembled WGS sequence"/>
</dbReference>
<evidence type="ECO:0000256" key="1">
    <source>
        <dbReference type="ARBA" id="ARBA00001966"/>
    </source>
</evidence>
<dbReference type="InterPro" id="IPR013785">
    <property type="entry name" value="Aldolase_TIM"/>
</dbReference>
<evidence type="ECO:0000256" key="2">
    <source>
        <dbReference type="ARBA" id="ARBA00022691"/>
    </source>
</evidence>
<dbReference type="Pfam" id="PF04055">
    <property type="entry name" value="Radical_SAM"/>
    <property type="match status" value="1"/>
</dbReference>
<keyword evidence="2" id="KW-0949">S-adenosyl-L-methionine</keyword>
<dbReference type="InterPro" id="IPR050377">
    <property type="entry name" value="Radical_SAM_PqqE_MftC-like"/>
</dbReference>
<keyword evidence="8" id="KW-1185">Reference proteome</keyword>
<sequence>MRCGYCYNPEIVRGKGKLNINQALEFIYSRRKLLDGIVFSGGECTLHPELYPLIKTCKKLGFKVKLDTNGSLPKRLKPLLDEGLIDYVAMDFKALPDQYKKITGSNLYQEFEQSLHLLQKTGIDFEIRTTVHSKLIAHDSLKKMVNHLEMLDYKGNYYIQPFLNNTPTLVPLPKSKGIQNLSSLSTSKINVVLR</sequence>
<accession>A0ABQ1VBK5</accession>
<dbReference type="InterPro" id="IPR058240">
    <property type="entry name" value="rSAM_sf"/>
</dbReference>
<dbReference type="InterPro" id="IPR012840">
    <property type="entry name" value="NrdG2"/>
</dbReference>
<keyword evidence="5" id="KW-0411">Iron-sulfur</keyword>
<evidence type="ECO:0000313" key="7">
    <source>
        <dbReference type="EMBL" id="GGF50590.1"/>
    </source>
</evidence>
<feature type="domain" description="Radical SAM core" evidence="6">
    <location>
        <begin position="1"/>
        <end position="194"/>
    </location>
</feature>
<evidence type="ECO:0000256" key="3">
    <source>
        <dbReference type="ARBA" id="ARBA00022723"/>
    </source>
</evidence>
<comment type="caution">
    <text evidence="7">The sequence shown here is derived from an EMBL/GenBank/DDBJ whole genome shotgun (WGS) entry which is preliminary data.</text>
</comment>
<organism evidence="7 8">
    <name type="scientific">Echinicola rosea</name>
    <dbReference type="NCBI Taxonomy" id="1807691"/>
    <lineage>
        <taxon>Bacteria</taxon>
        <taxon>Pseudomonadati</taxon>
        <taxon>Bacteroidota</taxon>
        <taxon>Cytophagia</taxon>
        <taxon>Cytophagales</taxon>
        <taxon>Cyclobacteriaceae</taxon>
        <taxon>Echinicola</taxon>
    </lineage>
</organism>
<gene>
    <name evidence="7" type="ORF">GCM10011339_43930</name>
</gene>
<dbReference type="CDD" id="cd01335">
    <property type="entry name" value="Radical_SAM"/>
    <property type="match status" value="1"/>
</dbReference>
<evidence type="ECO:0000256" key="4">
    <source>
        <dbReference type="ARBA" id="ARBA00023004"/>
    </source>
</evidence>
<proteinExistence type="predicted"/>
<dbReference type="Gene3D" id="3.20.20.70">
    <property type="entry name" value="Aldolase class I"/>
    <property type="match status" value="1"/>
</dbReference>
<dbReference type="SUPFAM" id="SSF102114">
    <property type="entry name" value="Radical SAM enzymes"/>
    <property type="match status" value="1"/>
</dbReference>
<reference evidence="8" key="1">
    <citation type="journal article" date="2019" name="Int. J. Syst. Evol. Microbiol.">
        <title>The Global Catalogue of Microorganisms (GCM) 10K type strain sequencing project: providing services to taxonomists for standard genome sequencing and annotation.</title>
        <authorList>
            <consortium name="The Broad Institute Genomics Platform"/>
            <consortium name="The Broad Institute Genome Sequencing Center for Infectious Disease"/>
            <person name="Wu L."/>
            <person name="Ma J."/>
        </authorList>
    </citation>
    <scope>NUCLEOTIDE SEQUENCE [LARGE SCALE GENOMIC DNA]</scope>
    <source>
        <strain evidence="8">CGMCC 1.15407</strain>
    </source>
</reference>
<keyword evidence="3" id="KW-0479">Metal-binding</keyword>
<name>A0ABQ1VBK5_9BACT</name>